<keyword evidence="3" id="KW-1185">Reference proteome</keyword>
<dbReference type="EMBL" id="JANPWB010000012">
    <property type="protein sequence ID" value="KAJ1114547.1"/>
    <property type="molecule type" value="Genomic_DNA"/>
</dbReference>
<feature type="compositionally biased region" description="Polar residues" evidence="1">
    <location>
        <begin position="61"/>
        <end position="70"/>
    </location>
</feature>
<organism evidence="2 3">
    <name type="scientific">Pleurodeles waltl</name>
    <name type="common">Iberian ribbed newt</name>
    <dbReference type="NCBI Taxonomy" id="8319"/>
    <lineage>
        <taxon>Eukaryota</taxon>
        <taxon>Metazoa</taxon>
        <taxon>Chordata</taxon>
        <taxon>Craniata</taxon>
        <taxon>Vertebrata</taxon>
        <taxon>Euteleostomi</taxon>
        <taxon>Amphibia</taxon>
        <taxon>Batrachia</taxon>
        <taxon>Caudata</taxon>
        <taxon>Salamandroidea</taxon>
        <taxon>Salamandridae</taxon>
        <taxon>Pleurodelinae</taxon>
        <taxon>Pleurodeles</taxon>
    </lineage>
</organism>
<feature type="compositionally biased region" description="Basic and acidic residues" evidence="1">
    <location>
        <begin position="1"/>
        <end position="11"/>
    </location>
</feature>
<evidence type="ECO:0000256" key="1">
    <source>
        <dbReference type="SAM" id="MobiDB-lite"/>
    </source>
</evidence>
<dbReference type="AlphaFoldDB" id="A0AAV7NHH3"/>
<accession>A0AAV7NHH3</accession>
<reference evidence="2" key="1">
    <citation type="journal article" date="2022" name="bioRxiv">
        <title>Sequencing and chromosome-scale assembly of the giantPleurodeles waltlgenome.</title>
        <authorList>
            <person name="Brown T."/>
            <person name="Elewa A."/>
            <person name="Iarovenko S."/>
            <person name="Subramanian E."/>
            <person name="Araus A.J."/>
            <person name="Petzold A."/>
            <person name="Susuki M."/>
            <person name="Suzuki K.-i.T."/>
            <person name="Hayashi T."/>
            <person name="Toyoda A."/>
            <person name="Oliveira C."/>
            <person name="Osipova E."/>
            <person name="Leigh N.D."/>
            <person name="Simon A."/>
            <person name="Yun M.H."/>
        </authorList>
    </citation>
    <scope>NUCLEOTIDE SEQUENCE</scope>
    <source>
        <strain evidence="2">20211129_DDA</strain>
        <tissue evidence="2">Liver</tissue>
    </source>
</reference>
<comment type="caution">
    <text evidence="2">The sequence shown here is derived from an EMBL/GenBank/DDBJ whole genome shotgun (WGS) entry which is preliminary data.</text>
</comment>
<evidence type="ECO:0000313" key="3">
    <source>
        <dbReference type="Proteomes" id="UP001066276"/>
    </source>
</evidence>
<dbReference type="Proteomes" id="UP001066276">
    <property type="component" value="Chromosome 8"/>
</dbReference>
<gene>
    <name evidence="2" type="ORF">NDU88_002782</name>
</gene>
<sequence length="109" mass="11839">MRTRVSTREGGFKPTTSSSEEKTDSLETAGKKMPTVDSLETAGRKTPTTDSLETSGRKTPPTATEQQTEDNAGAQIPEEMTTRSFPDGRCDKQEVAKRTDWPCLGKSVA</sequence>
<protein>
    <submittedName>
        <fullName evidence="2">Uncharacterized protein</fullName>
    </submittedName>
</protein>
<evidence type="ECO:0000313" key="2">
    <source>
        <dbReference type="EMBL" id="KAJ1114547.1"/>
    </source>
</evidence>
<name>A0AAV7NHH3_PLEWA</name>
<feature type="region of interest" description="Disordered" evidence="1">
    <location>
        <begin position="1"/>
        <end position="88"/>
    </location>
</feature>
<proteinExistence type="predicted"/>